<dbReference type="InterPro" id="IPR009732">
    <property type="entry name" value="DUF1304"/>
</dbReference>
<dbReference type="EMBL" id="BMZH01000010">
    <property type="protein sequence ID" value="GHA99870.1"/>
    <property type="molecule type" value="Genomic_DNA"/>
</dbReference>
<dbReference type="Pfam" id="PF06993">
    <property type="entry name" value="DUF1304"/>
    <property type="match status" value="1"/>
</dbReference>
<feature type="transmembrane region" description="Helical" evidence="1">
    <location>
        <begin position="103"/>
        <end position="121"/>
    </location>
</feature>
<proteinExistence type="predicted"/>
<keyword evidence="1" id="KW-0812">Transmembrane</keyword>
<accession>A0A8J3G325</accession>
<keyword evidence="1" id="KW-0472">Membrane</keyword>
<organism evidence="2 3">
    <name type="scientific">Algimonas arctica</name>
    <dbReference type="NCBI Taxonomy" id="1479486"/>
    <lineage>
        <taxon>Bacteria</taxon>
        <taxon>Pseudomonadati</taxon>
        <taxon>Pseudomonadota</taxon>
        <taxon>Alphaproteobacteria</taxon>
        <taxon>Maricaulales</taxon>
        <taxon>Robiginitomaculaceae</taxon>
        <taxon>Algimonas</taxon>
    </lineage>
</organism>
<reference evidence="2" key="1">
    <citation type="journal article" date="2014" name="Int. J. Syst. Evol. Microbiol.">
        <title>Complete genome sequence of Corynebacterium casei LMG S-19264T (=DSM 44701T), isolated from a smear-ripened cheese.</title>
        <authorList>
            <consortium name="US DOE Joint Genome Institute (JGI-PGF)"/>
            <person name="Walter F."/>
            <person name="Albersmeier A."/>
            <person name="Kalinowski J."/>
            <person name="Ruckert C."/>
        </authorList>
    </citation>
    <scope>NUCLEOTIDE SEQUENCE</scope>
    <source>
        <strain evidence="2">KCTC 32513</strain>
    </source>
</reference>
<feature type="transmembrane region" description="Helical" evidence="1">
    <location>
        <begin position="80"/>
        <end position="97"/>
    </location>
</feature>
<dbReference type="PANTHER" id="PTHR38446:SF1">
    <property type="entry name" value="BLL0914 PROTEIN"/>
    <property type="match status" value="1"/>
</dbReference>
<keyword evidence="1" id="KW-1133">Transmembrane helix</keyword>
<comment type="caution">
    <text evidence="2">The sequence shown here is derived from an EMBL/GenBank/DDBJ whole genome shotgun (WGS) entry which is preliminary data.</text>
</comment>
<keyword evidence="3" id="KW-1185">Reference proteome</keyword>
<feature type="transmembrane region" description="Helical" evidence="1">
    <location>
        <begin position="7"/>
        <end position="27"/>
    </location>
</feature>
<evidence type="ECO:0000256" key="1">
    <source>
        <dbReference type="SAM" id="Phobius"/>
    </source>
</evidence>
<name>A0A8J3G325_9PROT</name>
<feature type="transmembrane region" description="Helical" evidence="1">
    <location>
        <begin position="47"/>
        <end position="68"/>
    </location>
</feature>
<dbReference type="RefSeq" id="WP_189498644.1">
    <property type="nucleotide sequence ID" value="NZ_BMZH01000010.1"/>
</dbReference>
<evidence type="ECO:0000313" key="3">
    <source>
        <dbReference type="Proteomes" id="UP000634004"/>
    </source>
</evidence>
<reference evidence="2" key="2">
    <citation type="submission" date="2020-09" db="EMBL/GenBank/DDBJ databases">
        <authorList>
            <person name="Sun Q."/>
            <person name="Kim S."/>
        </authorList>
    </citation>
    <scope>NUCLEOTIDE SEQUENCE</scope>
    <source>
        <strain evidence="2">KCTC 32513</strain>
    </source>
</reference>
<gene>
    <name evidence="2" type="ORF">GCM10009069_23360</name>
</gene>
<evidence type="ECO:0000313" key="2">
    <source>
        <dbReference type="EMBL" id="GHA99870.1"/>
    </source>
</evidence>
<sequence length="126" mass="13854">MHILSKTLIGLVALIHSYILVFEMFLWQSRGPKVFSSFPPDLFEPTTAMAANQGLYNGFLAAGLVWALVFIKDVTWKRNVALFFLSCVAVAGLYGAMTVSQSILFVQTVPAVLAILSLMILKRGKT</sequence>
<dbReference type="AlphaFoldDB" id="A0A8J3G325"/>
<dbReference type="Proteomes" id="UP000634004">
    <property type="component" value="Unassembled WGS sequence"/>
</dbReference>
<dbReference type="PANTHER" id="PTHR38446">
    <property type="entry name" value="BLL0914 PROTEIN"/>
    <property type="match status" value="1"/>
</dbReference>
<protein>
    <submittedName>
        <fullName evidence="2">Membrane protein</fullName>
    </submittedName>
</protein>